<dbReference type="Proteomes" id="UP000293142">
    <property type="component" value="Unassembled WGS sequence"/>
</dbReference>
<reference evidence="4 5" key="1">
    <citation type="submission" date="2019-02" db="EMBL/GenBank/DDBJ databases">
        <title>Paenibacillus sp. nov., isolated from surface-sterilized tissue of Thalictrum simplex L.</title>
        <authorList>
            <person name="Tuo L."/>
        </authorList>
    </citation>
    <scope>NUCLEOTIDE SEQUENCE [LARGE SCALE GENOMIC DNA]</scope>
    <source>
        <strain evidence="4 5">N2SHLJ1</strain>
    </source>
</reference>
<comment type="similarity">
    <text evidence="1">Belongs to the GerABKA family.</text>
</comment>
<keyword evidence="3" id="KW-0812">Transmembrane</keyword>
<sequence>MQTVHCRNFGSKGSRGGLSSLNIIHVLENTTCRRYAMSQYVEIVRQKSESQRDLKMKLLQVGSENMWMVAYESIVDWEETILYIWNSGIAPEASYSDICSRLTGKEWSPEAMDELLQGQAVFIDAGGRHAFSFQGKLNTLTRAVSRPENESMPYAPAIAFMEPLATNIGILRKMINSPSLTAEGFQFTGVGNKEASLIYLTEHVDQELLQQVKSALQKTSGKAIHNGQELMQIFGYNRLELLAPYYKTEVPSQAVSSMTNGRVLLMMDGEPVAYVLPLIFSDFIALEWDKQFPLLIMLALRFLRLVSLLVALLTPGLYVALVSVNPETLRIELALSIATSRIGIPLPTFLEMLLLLIISEISIEATQRLPKSIAGANTVIGGIVLGTAIVEAKLVSSLVIIVLSASVTANFAFPNYLNTLVIRVMRCVIVVLSGIFGIYGLFAAFLAICLYACSIQRFGIPFMSFLASRKLGQ</sequence>
<evidence type="ECO:0000256" key="3">
    <source>
        <dbReference type="SAM" id="Phobius"/>
    </source>
</evidence>
<dbReference type="InterPro" id="IPR050768">
    <property type="entry name" value="UPF0353/GerABKA_families"/>
</dbReference>
<dbReference type="GO" id="GO:0016020">
    <property type="term" value="C:membrane"/>
    <property type="evidence" value="ECO:0007669"/>
    <property type="project" value="InterPro"/>
</dbReference>
<dbReference type="PANTHER" id="PTHR22550">
    <property type="entry name" value="SPORE GERMINATION PROTEIN"/>
    <property type="match status" value="1"/>
</dbReference>
<evidence type="ECO:0000313" key="5">
    <source>
        <dbReference type="Proteomes" id="UP000293142"/>
    </source>
</evidence>
<accession>A0A4Q9E0I5</accession>
<dbReference type="EMBL" id="SIRE01000003">
    <property type="protein sequence ID" value="TBL81051.1"/>
    <property type="molecule type" value="Genomic_DNA"/>
</dbReference>
<keyword evidence="2 3" id="KW-0472">Membrane</keyword>
<evidence type="ECO:0000256" key="2">
    <source>
        <dbReference type="ARBA" id="ARBA00023136"/>
    </source>
</evidence>
<keyword evidence="3" id="KW-1133">Transmembrane helix</keyword>
<comment type="caution">
    <text evidence="4">The sequence shown here is derived from an EMBL/GenBank/DDBJ whole genome shotgun (WGS) entry which is preliminary data.</text>
</comment>
<feature type="transmembrane region" description="Helical" evidence="3">
    <location>
        <begin position="302"/>
        <end position="321"/>
    </location>
</feature>
<dbReference type="OrthoDB" id="1726708at2"/>
<evidence type="ECO:0000256" key="1">
    <source>
        <dbReference type="ARBA" id="ARBA00005278"/>
    </source>
</evidence>
<evidence type="ECO:0008006" key="6">
    <source>
        <dbReference type="Google" id="ProtNLM"/>
    </source>
</evidence>
<proteinExistence type="inferred from homology"/>
<feature type="transmembrane region" description="Helical" evidence="3">
    <location>
        <begin position="333"/>
        <end position="357"/>
    </location>
</feature>
<organism evidence="4 5">
    <name type="scientific">Paenibacillus thalictri</name>
    <dbReference type="NCBI Taxonomy" id="2527873"/>
    <lineage>
        <taxon>Bacteria</taxon>
        <taxon>Bacillati</taxon>
        <taxon>Bacillota</taxon>
        <taxon>Bacilli</taxon>
        <taxon>Bacillales</taxon>
        <taxon>Paenibacillaceae</taxon>
        <taxon>Paenibacillus</taxon>
    </lineage>
</organism>
<dbReference type="InterPro" id="IPR004995">
    <property type="entry name" value="Spore_Ger"/>
</dbReference>
<evidence type="ECO:0000313" key="4">
    <source>
        <dbReference type="EMBL" id="TBL81051.1"/>
    </source>
</evidence>
<keyword evidence="5" id="KW-1185">Reference proteome</keyword>
<name>A0A4Q9E0I5_9BACL</name>
<dbReference type="AlphaFoldDB" id="A0A4Q9E0I5"/>
<feature type="transmembrane region" description="Helical" evidence="3">
    <location>
        <begin position="369"/>
        <end position="389"/>
    </location>
</feature>
<dbReference type="GO" id="GO:0009847">
    <property type="term" value="P:spore germination"/>
    <property type="evidence" value="ECO:0007669"/>
    <property type="project" value="InterPro"/>
</dbReference>
<dbReference type="PANTHER" id="PTHR22550:SF5">
    <property type="entry name" value="LEUCINE ZIPPER PROTEIN 4"/>
    <property type="match status" value="1"/>
</dbReference>
<dbReference type="Pfam" id="PF03323">
    <property type="entry name" value="GerA"/>
    <property type="match status" value="1"/>
</dbReference>
<feature type="transmembrane region" description="Helical" evidence="3">
    <location>
        <begin position="395"/>
        <end position="413"/>
    </location>
</feature>
<protein>
    <recommendedName>
        <fullName evidence="6">Spore germination protein</fullName>
    </recommendedName>
</protein>
<gene>
    <name evidence="4" type="ORF">EYB31_02860</name>
</gene>